<protein>
    <submittedName>
        <fullName evidence="2">Uncharacterized protein</fullName>
    </submittedName>
</protein>
<dbReference type="OrthoDB" id="4582561at2759"/>
<gene>
    <name evidence="2" type="ORF">BS50DRAFT_586553</name>
</gene>
<keyword evidence="1" id="KW-1133">Transmembrane helix</keyword>
<reference evidence="2 3" key="1">
    <citation type="journal article" date="2018" name="Front. Microbiol.">
        <title>Genome-Wide Analysis of Corynespora cassiicola Leaf Fall Disease Putative Effectors.</title>
        <authorList>
            <person name="Lopez D."/>
            <person name="Ribeiro S."/>
            <person name="Label P."/>
            <person name="Fumanal B."/>
            <person name="Venisse J.S."/>
            <person name="Kohler A."/>
            <person name="de Oliveira R.R."/>
            <person name="Labutti K."/>
            <person name="Lipzen A."/>
            <person name="Lail K."/>
            <person name="Bauer D."/>
            <person name="Ohm R.A."/>
            <person name="Barry K.W."/>
            <person name="Spatafora J."/>
            <person name="Grigoriev I.V."/>
            <person name="Martin F.M."/>
            <person name="Pujade-Renaud V."/>
        </authorList>
    </citation>
    <scope>NUCLEOTIDE SEQUENCE [LARGE SCALE GENOMIC DNA]</scope>
    <source>
        <strain evidence="2 3">Philippines</strain>
    </source>
</reference>
<evidence type="ECO:0000313" key="3">
    <source>
        <dbReference type="Proteomes" id="UP000240883"/>
    </source>
</evidence>
<name>A0A2T2NUZ6_CORCC</name>
<feature type="transmembrane region" description="Helical" evidence="1">
    <location>
        <begin position="189"/>
        <end position="213"/>
    </location>
</feature>
<keyword evidence="1" id="KW-0812">Transmembrane</keyword>
<organism evidence="2 3">
    <name type="scientific">Corynespora cassiicola Philippines</name>
    <dbReference type="NCBI Taxonomy" id="1448308"/>
    <lineage>
        <taxon>Eukaryota</taxon>
        <taxon>Fungi</taxon>
        <taxon>Dikarya</taxon>
        <taxon>Ascomycota</taxon>
        <taxon>Pezizomycotina</taxon>
        <taxon>Dothideomycetes</taxon>
        <taxon>Pleosporomycetidae</taxon>
        <taxon>Pleosporales</taxon>
        <taxon>Corynesporascaceae</taxon>
        <taxon>Corynespora</taxon>
    </lineage>
</organism>
<feature type="transmembrane region" description="Helical" evidence="1">
    <location>
        <begin position="147"/>
        <end position="168"/>
    </location>
</feature>
<evidence type="ECO:0000256" key="1">
    <source>
        <dbReference type="SAM" id="Phobius"/>
    </source>
</evidence>
<sequence>MYLDRNLSITNSSFDPSWFPSNLSHMQFHNCTLAGEWGAVYWRTPGENLPMSLTASLLKDGLLDYLKGENLTILPTEAQALGWLMGRISSGSNDLVLSMEKFAVDNCMREACPRMGWQGNSDLVGVGVRLSFKLFPYISIDTFRQMLVNYAIQAALTTIYAFFFFFKIRHKSLEGMTKNETVIFHSMPAFLNTAIVFCFAMLVAALFVFGSAFKDLKTPITTYSASTTALMSIFTVLPALILNLCAATTLRRSLARKFGWTLISLLTVTVYILFLVRKYMPRQYGNGLTDEAVMGINDPEFQVRWELRCLDKYDLDILTTFTTIALSMILAVGYGCFGGLLSILWAKKPIKAAYLKQWNNTRHTISFCSILGMWIIFAFFAGRITTTTSNYGGKTNKDGEWSFGQALGLATWVPVVVDAFYIYCKDPEDGLTEQLTIPYRVVLGVRGELELPEGETCLGEHAK</sequence>
<feature type="transmembrane region" description="Helical" evidence="1">
    <location>
        <begin position="258"/>
        <end position="276"/>
    </location>
</feature>
<feature type="transmembrane region" description="Helical" evidence="1">
    <location>
        <begin position="367"/>
        <end position="386"/>
    </location>
</feature>
<dbReference type="EMBL" id="KZ678133">
    <property type="protein sequence ID" value="PSN69213.1"/>
    <property type="molecule type" value="Genomic_DNA"/>
</dbReference>
<accession>A0A2T2NUZ6</accession>
<feature type="transmembrane region" description="Helical" evidence="1">
    <location>
        <begin position="406"/>
        <end position="424"/>
    </location>
</feature>
<dbReference type="Proteomes" id="UP000240883">
    <property type="component" value="Unassembled WGS sequence"/>
</dbReference>
<feature type="transmembrane region" description="Helical" evidence="1">
    <location>
        <begin position="324"/>
        <end position="346"/>
    </location>
</feature>
<keyword evidence="3" id="KW-1185">Reference proteome</keyword>
<keyword evidence="1" id="KW-0472">Membrane</keyword>
<dbReference type="AlphaFoldDB" id="A0A2T2NUZ6"/>
<feature type="transmembrane region" description="Helical" evidence="1">
    <location>
        <begin position="225"/>
        <end position="246"/>
    </location>
</feature>
<proteinExistence type="predicted"/>
<evidence type="ECO:0000313" key="2">
    <source>
        <dbReference type="EMBL" id="PSN69213.1"/>
    </source>
</evidence>